<feature type="transmembrane region" description="Helical" evidence="1">
    <location>
        <begin position="217"/>
        <end position="237"/>
    </location>
</feature>
<gene>
    <name evidence="3" type="ORF">SV7mr_33720</name>
</gene>
<accession>A0A517SXG0</accession>
<dbReference type="Pfam" id="PF13386">
    <property type="entry name" value="DsbD_2"/>
    <property type="match status" value="1"/>
</dbReference>
<reference evidence="3 4" key="1">
    <citation type="submission" date="2019-02" db="EMBL/GenBank/DDBJ databases">
        <title>Deep-cultivation of Planctomycetes and their phenomic and genomic characterization uncovers novel biology.</title>
        <authorList>
            <person name="Wiegand S."/>
            <person name="Jogler M."/>
            <person name="Boedeker C."/>
            <person name="Pinto D."/>
            <person name="Vollmers J."/>
            <person name="Rivas-Marin E."/>
            <person name="Kohn T."/>
            <person name="Peeters S.H."/>
            <person name="Heuer A."/>
            <person name="Rast P."/>
            <person name="Oberbeckmann S."/>
            <person name="Bunk B."/>
            <person name="Jeske O."/>
            <person name="Meyerdierks A."/>
            <person name="Storesund J.E."/>
            <person name="Kallscheuer N."/>
            <person name="Luecker S."/>
            <person name="Lage O.M."/>
            <person name="Pohl T."/>
            <person name="Merkel B.J."/>
            <person name="Hornburger P."/>
            <person name="Mueller R.-W."/>
            <person name="Bruemmer F."/>
            <person name="Labrenz M."/>
            <person name="Spormann A.M."/>
            <person name="Op den Camp H."/>
            <person name="Overmann J."/>
            <person name="Amann R."/>
            <person name="Jetten M.S.M."/>
            <person name="Mascher T."/>
            <person name="Medema M.H."/>
            <person name="Devos D.P."/>
            <person name="Kaster A.-K."/>
            <person name="Ovreas L."/>
            <person name="Rohde M."/>
            <person name="Galperin M.Y."/>
            <person name="Jogler C."/>
        </authorList>
    </citation>
    <scope>NUCLEOTIDE SEQUENCE [LARGE SCALE GENOMIC DNA]</scope>
    <source>
        <strain evidence="3 4">SV_7m_r</strain>
    </source>
</reference>
<evidence type="ECO:0000256" key="1">
    <source>
        <dbReference type="SAM" id="Phobius"/>
    </source>
</evidence>
<dbReference type="EMBL" id="CP036272">
    <property type="protein sequence ID" value="QDT60845.1"/>
    <property type="molecule type" value="Genomic_DNA"/>
</dbReference>
<protein>
    <recommendedName>
        <fullName evidence="2">Urease accessory protein UreH-like transmembrane domain-containing protein</fullName>
    </recommendedName>
</protein>
<feature type="transmembrane region" description="Helical" evidence="1">
    <location>
        <begin position="86"/>
        <end position="107"/>
    </location>
</feature>
<evidence type="ECO:0000313" key="4">
    <source>
        <dbReference type="Proteomes" id="UP000315003"/>
    </source>
</evidence>
<keyword evidence="1" id="KW-1133">Transmembrane helix</keyword>
<dbReference type="RefSeq" id="WP_419187459.1">
    <property type="nucleotide sequence ID" value="NZ_CP036272.1"/>
</dbReference>
<dbReference type="PANTHER" id="PTHR42208:SF1">
    <property type="entry name" value="HEAVY METAL TRANSPORTER"/>
    <property type="match status" value="1"/>
</dbReference>
<name>A0A517SXG0_9BACT</name>
<evidence type="ECO:0000313" key="3">
    <source>
        <dbReference type="EMBL" id="QDT60845.1"/>
    </source>
</evidence>
<dbReference type="InterPro" id="IPR039447">
    <property type="entry name" value="UreH-like_TM_dom"/>
</dbReference>
<proteinExistence type="predicted"/>
<keyword evidence="1" id="KW-0812">Transmembrane</keyword>
<dbReference type="AlphaFoldDB" id="A0A517SXG0"/>
<organism evidence="3 4">
    <name type="scientific">Stieleria bergensis</name>
    <dbReference type="NCBI Taxonomy" id="2528025"/>
    <lineage>
        <taxon>Bacteria</taxon>
        <taxon>Pseudomonadati</taxon>
        <taxon>Planctomycetota</taxon>
        <taxon>Planctomycetia</taxon>
        <taxon>Pirellulales</taxon>
        <taxon>Pirellulaceae</taxon>
        <taxon>Stieleria</taxon>
    </lineage>
</organism>
<feature type="transmembrane region" description="Helical" evidence="1">
    <location>
        <begin position="147"/>
        <end position="174"/>
    </location>
</feature>
<keyword evidence="4" id="KW-1185">Reference proteome</keyword>
<evidence type="ECO:0000259" key="2">
    <source>
        <dbReference type="Pfam" id="PF13386"/>
    </source>
</evidence>
<feature type="transmembrane region" description="Helical" evidence="1">
    <location>
        <begin position="180"/>
        <end position="205"/>
    </location>
</feature>
<dbReference type="Proteomes" id="UP000315003">
    <property type="component" value="Chromosome"/>
</dbReference>
<sequence length="270" mass="28369">METIAVLATAVFTASLIGSMHCVGMCGPLALWAAGAGENTSRSTLLFSTNLYHLGRLTTYAMAGLAAGWVGQAIDFGGDTLGIQLAAARIVGGMMILIGCVKLGSLVNQRWQSANKQPEASFDEAPQPSWMTRQLLRIRPFVFRLPIPVRATVVGLLTTLLPCGWLYAFALIAAGTAQPVLGAVVMSAFWLGSVPALVSLVAGAGVMARKFKTATPVVASLLLILAGCFTASGRGFAGFDQFETLRGNGDVFQQLNQVGDQKLPCCEVDT</sequence>
<keyword evidence="1" id="KW-0472">Membrane</keyword>
<dbReference type="PANTHER" id="PTHR42208">
    <property type="entry name" value="HEAVY METAL TRANSPORTER-RELATED"/>
    <property type="match status" value="1"/>
</dbReference>
<feature type="domain" description="Urease accessory protein UreH-like transmembrane" evidence="2">
    <location>
        <begin position="11"/>
        <end position="228"/>
    </location>
</feature>